<sequence>MEWKMGQFEQLLMMMSSVCMYDQWQLEWQMDFSMKIGWFIQWGDLNGNGWCYAVDDEWMVNG</sequence>
<keyword evidence="2" id="KW-1185">Reference proteome</keyword>
<name>A0ABQ8JTM9_DERPT</name>
<organism evidence="1 2">
    <name type="scientific">Dermatophagoides pteronyssinus</name>
    <name type="common">European house dust mite</name>
    <dbReference type="NCBI Taxonomy" id="6956"/>
    <lineage>
        <taxon>Eukaryota</taxon>
        <taxon>Metazoa</taxon>
        <taxon>Ecdysozoa</taxon>
        <taxon>Arthropoda</taxon>
        <taxon>Chelicerata</taxon>
        <taxon>Arachnida</taxon>
        <taxon>Acari</taxon>
        <taxon>Acariformes</taxon>
        <taxon>Sarcoptiformes</taxon>
        <taxon>Astigmata</taxon>
        <taxon>Psoroptidia</taxon>
        <taxon>Analgoidea</taxon>
        <taxon>Pyroglyphidae</taxon>
        <taxon>Dermatophagoidinae</taxon>
        <taxon>Dermatophagoides</taxon>
    </lineage>
</organism>
<dbReference type="Proteomes" id="UP000887458">
    <property type="component" value="Unassembled WGS sequence"/>
</dbReference>
<evidence type="ECO:0000313" key="2">
    <source>
        <dbReference type="Proteomes" id="UP000887458"/>
    </source>
</evidence>
<reference evidence="1 2" key="1">
    <citation type="journal article" date="2018" name="J. Allergy Clin. Immunol.">
        <title>High-quality assembly of Dermatophagoides pteronyssinus genome and transcriptome reveals a wide range of novel allergens.</title>
        <authorList>
            <person name="Liu X.Y."/>
            <person name="Yang K.Y."/>
            <person name="Wang M.Q."/>
            <person name="Kwok J.S."/>
            <person name="Zeng X."/>
            <person name="Yang Z."/>
            <person name="Xiao X.J."/>
            <person name="Lau C.P."/>
            <person name="Li Y."/>
            <person name="Huang Z.M."/>
            <person name="Ba J.G."/>
            <person name="Yim A.K."/>
            <person name="Ouyang C.Y."/>
            <person name="Ngai S.M."/>
            <person name="Chan T.F."/>
            <person name="Leung E.L."/>
            <person name="Liu L."/>
            <person name="Liu Z.G."/>
            <person name="Tsui S.K."/>
        </authorList>
    </citation>
    <scope>NUCLEOTIDE SEQUENCE [LARGE SCALE GENOMIC DNA]</scope>
    <source>
        <strain evidence="1">Derp</strain>
    </source>
</reference>
<protein>
    <submittedName>
        <fullName evidence="1">Uncharacterized protein</fullName>
    </submittedName>
</protein>
<gene>
    <name evidence="1" type="ORF">DERP_015308</name>
</gene>
<reference evidence="1 2" key="2">
    <citation type="journal article" date="2022" name="Mol. Biol. Evol.">
        <title>Comparative Genomics Reveals Insights into the Divergent Evolution of Astigmatic Mites and Household Pest Adaptations.</title>
        <authorList>
            <person name="Xiong Q."/>
            <person name="Wan A.T."/>
            <person name="Liu X."/>
            <person name="Fung C.S."/>
            <person name="Xiao X."/>
            <person name="Malainual N."/>
            <person name="Hou J."/>
            <person name="Wang L."/>
            <person name="Wang M."/>
            <person name="Yang K.Y."/>
            <person name="Cui Y."/>
            <person name="Leung E.L."/>
            <person name="Nong W."/>
            <person name="Shin S.K."/>
            <person name="Au S.W."/>
            <person name="Jeong K.Y."/>
            <person name="Chew F.T."/>
            <person name="Hui J.H."/>
            <person name="Leung T.F."/>
            <person name="Tungtrongchitr A."/>
            <person name="Zhong N."/>
            <person name="Liu Z."/>
            <person name="Tsui S.K."/>
        </authorList>
    </citation>
    <scope>NUCLEOTIDE SEQUENCE [LARGE SCALE GENOMIC DNA]</scope>
    <source>
        <strain evidence="1">Derp</strain>
    </source>
</reference>
<comment type="caution">
    <text evidence="1">The sequence shown here is derived from an EMBL/GenBank/DDBJ whole genome shotgun (WGS) entry which is preliminary data.</text>
</comment>
<accession>A0ABQ8JTM9</accession>
<evidence type="ECO:0000313" key="1">
    <source>
        <dbReference type="EMBL" id="KAH9425983.1"/>
    </source>
</evidence>
<proteinExistence type="predicted"/>
<dbReference type="EMBL" id="NJHN03000013">
    <property type="protein sequence ID" value="KAH9425983.1"/>
    <property type="molecule type" value="Genomic_DNA"/>
</dbReference>